<dbReference type="InterPro" id="IPR001466">
    <property type="entry name" value="Beta-lactam-related"/>
</dbReference>
<sequence>MRLLNIKLFVFAGILTFLFQISSSSLYAQRTIDQLNANLQAMYKSYKLPGFSIAIVNKGKVIYENGYGYADIKARKPFTPTTIQNIGSISKTFVAVALMKAIEHGYFTLETNINDILPFKVSNPYFPNDSIKIKHLVTHTSGIVDRNEIYYKSYIWDTKNISILKELLPSSIYSIMSTGADVDTTLKDFMYSYLNSDGKFFTKENFYDSRPGERSEYSNIASALAAYLIECKSGKSFSEYSELFILTPLKMFKSGWFLKSIDLSQHTKLYAENMEVFPLYQLVTYPDGGLRTSVDDLSKYVIEMIKGFNGKSDILSQKFYVEMFTPQLFVTTPPKNINLNKRNKGIFWNLYPTGYIGHDGDDPGISTCLRFNPKTKTGYVFLTNIMATNEVLSGEIKSIEKVLEDFCDSIRSQN</sequence>
<evidence type="ECO:0000313" key="2">
    <source>
        <dbReference type="EMBL" id="RAJ76636.1"/>
    </source>
</evidence>
<dbReference type="AlphaFoldDB" id="A0A327VQB0"/>
<feature type="domain" description="Beta-lactamase-related" evidence="1">
    <location>
        <begin position="36"/>
        <end position="392"/>
    </location>
</feature>
<dbReference type="EMBL" id="QLMA01000008">
    <property type="protein sequence ID" value="RAJ76636.1"/>
    <property type="molecule type" value="Genomic_DNA"/>
</dbReference>
<keyword evidence="3" id="KW-1185">Reference proteome</keyword>
<accession>A0A327VQB0</accession>
<reference evidence="2 3" key="1">
    <citation type="submission" date="2018-06" db="EMBL/GenBank/DDBJ databases">
        <title>Genomic Encyclopedia of Archaeal and Bacterial Type Strains, Phase II (KMG-II): from individual species to whole genera.</title>
        <authorList>
            <person name="Goeker M."/>
        </authorList>
    </citation>
    <scope>NUCLEOTIDE SEQUENCE [LARGE SCALE GENOMIC DNA]</scope>
    <source>
        <strain evidence="2 3">DSM 29821</strain>
    </source>
</reference>
<dbReference type="PANTHER" id="PTHR46825:SF9">
    <property type="entry name" value="BETA-LACTAMASE-RELATED DOMAIN-CONTAINING PROTEIN"/>
    <property type="match status" value="1"/>
</dbReference>
<dbReference type="InterPro" id="IPR050491">
    <property type="entry name" value="AmpC-like"/>
</dbReference>
<organism evidence="2 3">
    <name type="scientific">Chitinophaga dinghuensis</name>
    <dbReference type="NCBI Taxonomy" id="1539050"/>
    <lineage>
        <taxon>Bacteria</taxon>
        <taxon>Pseudomonadati</taxon>
        <taxon>Bacteroidota</taxon>
        <taxon>Chitinophagia</taxon>
        <taxon>Chitinophagales</taxon>
        <taxon>Chitinophagaceae</taxon>
        <taxon>Chitinophaga</taxon>
    </lineage>
</organism>
<dbReference type="InterPro" id="IPR012338">
    <property type="entry name" value="Beta-lactam/transpept-like"/>
</dbReference>
<evidence type="ECO:0000259" key="1">
    <source>
        <dbReference type="Pfam" id="PF00144"/>
    </source>
</evidence>
<protein>
    <submittedName>
        <fullName evidence="2">CubicO group peptidase (Beta-lactamase class C family)</fullName>
    </submittedName>
</protein>
<proteinExistence type="predicted"/>
<dbReference type="SUPFAM" id="SSF56601">
    <property type="entry name" value="beta-lactamase/transpeptidase-like"/>
    <property type="match status" value="1"/>
</dbReference>
<dbReference type="OrthoDB" id="846150at2"/>
<dbReference type="PANTHER" id="PTHR46825">
    <property type="entry name" value="D-ALANYL-D-ALANINE-CARBOXYPEPTIDASE/ENDOPEPTIDASE AMPH"/>
    <property type="match status" value="1"/>
</dbReference>
<dbReference type="Gene3D" id="3.40.710.10">
    <property type="entry name" value="DD-peptidase/beta-lactamase superfamily"/>
    <property type="match status" value="1"/>
</dbReference>
<dbReference type="Pfam" id="PF00144">
    <property type="entry name" value="Beta-lactamase"/>
    <property type="match status" value="1"/>
</dbReference>
<name>A0A327VQB0_9BACT</name>
<dbReference type="Proteomes" id="UP000249819">
    <property type="component" value="Unassembled WGS sequence"/>
</dbReference>
<dbReference type="RefSeq" id="WP_111594357.1">
    <property type="nucleotide sequence ID" value="NZ_QLMA01000008.1"/>
</dbReference>
<gene>
    <name evidence="2" type="ORF">CLV59_108155</name>
</gene>
<comment type="caution">
    <text evidence="2">The sequence shown here is derived from an EMBL/GenBank/DDBJ whole genome shotgun (WGS) entry which is preliminary data.</text>
</comment>
<evidence type="ECO:0000313" key="3">
    <source>
        <dbReference type="Proteomes" id="UP000249819"/>
    </source>
</evidence>